<dbReference type="Proteomes" id="UP001159042">
    <property type="component" value="Unassembled WGS sequence"/>
</dbReference>
<feature type="chain" id="PRO_5043317061" evidence="1">
    <location>
        <begin position="23"/>
        <end position="113"/>
    </location>
</feature>
<accession>A0AAV8W3N5</accession>
<evidence type="ECO:0000256" key="1">
    <source>
        <dbReference type="SAM" id="SignalP"/>
    </source>
</evidence>
<gene>
    <name evidence="2" type="ORF">NQ315_013588</name>
</gene>
<keyword evidence="3" id="KW-1185">Reference proteome</keyword>
<name>A0AAV8W3N5_9CUCU</name>
<sequence>MYAKKTVCWCAIFLALCIIANCDISTNNIIQRKLLHPYTLKPMPDPYELLDNLRKQVLVKEEQLIKTEQINKNFEKMIELVNILGQVDSFLTDKTRTMIKKLAILTDADVKID</sequence>
<comment type="caution">
    <text evidence="2">The sequence shown here is derived from an EMBL/GenBank/DDBJ whole genome shotgun (WGS) entry which is preliminary data.</text>
</comment>
<evidence type="ECO:0000313" key="3">
    <source>
        <dbReference type="Proteomes" id="UP001159042"/>
    </source>
</evidence>
<dbReference type="EMBL" id="JANEYG010000011">
    <property type="protein sequence ID" value="KAJ8921118.1"/>
    <property type="molecule type" value="Genomic_DNA"/>
</dbReference>
<protein>
    <submittedName>
        <fullName evidence="2">Uncharacterized protein</fullName>
    </submittedName>
</protein>
<feature type="signal peptide" evidence="1">
    <location>
        <begin position="1"/>
        <end position="22"/>
    </location>
</feature>
<proteinExistence type="predicted"/>
<reference evidence="2 3" key="1">
    <citation type="journal article" date="2023" name="Insect Mol. Biol.">
        <title>Genome sequencing provides insights into the evolution of gene families encoding plant cell wall-degrading enzymes in longhorned beetles.</title>
        <authorList>
            <person name="Shin N.R."/>
            <person name="Okamura Y."/>
            <person name="Kirsch R."/>
            <person name="Pauchet Y."/>
        </authorList>
    </citation>
    <scope>NUCLEOTIDE SEQUENCE [LARGE SCALE GENOMIC DNA]</scope>
    <source>
        <strain evidence="2">EAD_L_NR</strain>
    </source>
</reference>
<keyword evidence="1" id="KW-0732">Signal</keyword>
<dbReference type="AlphaFoldDB" id="A0AAV8W3N5"/>
<organism evidence="2 3">
    <name type="scientific">Exocentrus adspersus</name>
    <dbReference type="NCBI Taxonomy" id="1586481"/>
    <lineage>
        <taxon>Eukaryota</taxon>
        <taxon>Metazoa</taxon>
        <taxon>Ecdysozoa</taxon>
        <taxon>Arthropoda</taxon>
        <taxon>Hexapoda</taxon>
        <taxon>Insecta</taxon>
        <taxon>Pterygota</taxon>
        <taxon>Neoptera</taxon>
        <taxon>Endopterygota</taxon>
        <taxon>Coleoptera</taxon>
        <taxon>Polyphaga</taxon>
        <taxon>Cucujiformia</taxon>
        <taxon>Chrysomeloidea</taxon>
        <taxon>Cerambycidae</taxon>
        <taxon>Lamiinae</taxon>
        <taxon>Acanthocinini</taxon>
        <taxon>Exocentrus</taxon>
    </lineage>
</organism>
<evidence type="ECO:0000313" key="2">
    <source>
        <dbReference type="EMBL" id="KAJ8921118.1"/>
    </source>
</evidence>